<dbReference type="OrthoDB" id="514823at2759"/>
<feature type="compositionally biased region" description="Basic and acidic residues" evidence="5">
    <location>
        <begin position="455"/>
        <end position="468"/>
    </location>
</feature>
<comment type="subcellular location">
    <subcellularLocation>
        <location evidence="1">Nucleus</location>
    </subcellularLocation>
</comment>
<dbReference type="GO" id="GO:0006271">
    <property type="term" value="P:DNA strand elongation involved in DNA replication"/>
    <property type="evidence" value="ECO:0007669"/>
    <property type="project" value="TreeGrafter"/>
</dbReference>
<feature type="compositionally biased region" description="Basic residues" evidence="5">
    <location>
        <begin position="440"/>
        <end position="454"/>
    </location>
</feature>
<feature type="compositionally biased region" description="Polar residues" evidence="5">
    <location>
        <begin position="280"/>
        <end position="293"/>
    </location>
</feature>
<dbReference type="GO" id="GO:0006297">
    <property type="term" value="P:nucleotide-excision repair, DNA gap filling"/>
    <property type="evidence" value="ECO:0007669"/>
    <property type="project" value="TreeGrafter"/>
</dbReference>
<feature type="compositionally biased region" description="Gly residues" evidence="5">
    <location>
        <begin position="505"/>
        <end position="514"/>
    </location>
</feature>
<dbReference type="Proteomes" id="UP000606974">
    <property type="component" value="Unassembled WGS sequence"/>
</dbReference>
<dbReference type="PANTHER" id="PTHR17598">
    <property type="entry name" value="DNA POLYMERASE DELTA SUBUNIT 3"/>
    <property type="match status" value="1"/>
</dbReference>
<dbReference type="Pfam" id="PF09507">
    <property type="entry name" value="CDC27"/>
    <property type="match status" value="1"/>
</dbReference>
<feature type="compositionally biased region" description="Low complexity" evidence="5">
    <location>
        <begin position="238"/>
        <end position="254"/>
    </location>
</feature>
<evidence type="ECO:0000256" key="2">
    <source>
        <dbReference type="ARBA" id="ARBA00017589"/>
    </source>
</evidence>
<organism evidence="6 7">
    <name type="scientific">Endocarpon pusillum</name>
    <dbReference type="NCBI Taxonomy" id="364733"/>
    <lineage>
        <taxon>Eukaryota</taxon>
        <taxon>Fungi</taxon>
        <taxon>Dikarya</taxon>
        <taxon>Ascomycota</taxon>
        <taxon>Pezizomycotina</taxon>
        <taxon>Eurotiomycetes</taxon>
        <taxon>Chaetothyriomycetidae</taxon>
        <taxon>Verrucariales</taxon>
        <taxon>Verrucariaceae</taxon>
        <taxon>Endocarpon</taxon>
    </lineage>
</organism>
<dbReference type="InterPro" id="IPR019038">
    <property type="entry name" value="POLD3"/>
</dbReference>
<dbReference type="EMBL" id="JAACFV010000080">
    <property type="protein sequence ID" value="KAF7506782.1"/>
    <property type="molecule type" value="Genomic_DNA"/>
</dbReference>
<accession>A0A8H7AGW7</accession>
<feature type="compositionally biased region" description="Polar residues" evidence="5">
    <location>
        <begin position="209"/>
        <end position="218"/>
    </location>
</feature>
<sequence length="535" mass="58001">MAVSHRQWLAAQVLSDQHTISYRTLARAAKVHVNAAKRMLYDFHVHENAKKPGSVHATYLLAGTKKLNPKPTAPNRQNGDHNEDEPIPSSPPPFTSSMLQSSQQDHEAEEAEISSIRTITLVREESLNAVKSSYETITSIHIYSLSAYRLQDLQTLSDVGRHLYNTYFVKEDPLEHNATYGVIGNKNVRRRTRQGLPPPSVASKPTIKAETTSKTASNPAEKVITTPQPPVKKEETSRPSSAGSSTTTSTTTKKPSLKRDTSDIFKAFAKSKNAAAKPTPNLSRNGTDSTIGNSEDKDSNLPNTTDDEGESEEEALFLDTKTRAPSKKRASTGKAEREAKLRKMMDDSDEEMEDAQLIDPEQAGYGKGDQPKKDGKSQKAAILTQGSGQEDTSTNEAEGVNWSDSESEQRQPDRKGKAGAGAEEAEAEVDPTGNNPSAPPKRRRGKRKVMKKKTMKDEEGYLVTREEPVWESFSEDEPAPLPAAKTKMKPVAGGGGSQSQSQSQGKGGAKGGGAAAEKGKQKGGGGNIMKFFGKK</sequence>
<name>A0A8H7AGW7_9EURO</name>
<reference evidence="6" key="1">
    <citation type="submission" date="2020-02" db="EMBL/GenBank/DDBJ databases">
        <authorList>
            <person name="Palmer J.M."/>
        </authorList>
    </citation>
    <scope>NUCLEOTIDE SEQUENCE</scope>
    <source>
        <strain evidence="6">EPUS1.4</strain>
        <tissue evidence="6">Thallus</tissue>
    </source>
</reference>
<evidence type="ECO:0000256" key="3">
    <source>
        <dbReference type="ARBA" id="ARBA00022705"/>
    </source>
</evidence>
<dbReference type="PANTHER" id="PTHR17598:SF13">
    <property type="entry name" value="DNA POLYMERASE DELTA SUBUNIT 3"/>
    <property type="match status" value="1"/>
</dbReference>
<evidence type="ECO:0000256" key="4">
    <source>
        <dbReference type="ARBA" id="ARBA00023242"/>
    </source>
</evidence>
<dbReference type="GO" id="GO:0043625">
    <property type="term" value="C:delta DNA polymerase complex"/>
    <property type="evidence" value="ECO:0007669"/>
    <property type="project" value="InterPro"/>
</dbReference>
<evidence type="ECO:0000256" key="1">
    <source>
        <dbReference type="ARBA" id="ARBA00004123"/>
    </source>
</evidence>
<feature type="compositionally biased region" description="Low complexity" evidence="5">
    <location>
        <begin position="265"/>
        <end position="277"/>
    </location>
</feature>
<evidence type="ECO:0000313" key="7">
    <source>
        <dbReference type="Proteomes" id="UP000606974"/>
    </source>
</evidence>
<keyword evidence="4" id="KW-0539">Nucleus</keyword>
<feature type="compositionally biased region" description="Polar residues" evidence="5">
    <location>
        <begin position="384"/>
        <end position="396"/>
    </location>
</feature>
<dbReference type="Gene3D" id="3.90.1030.20">
    <property type="entry name" value="DNA polymerase delta, p66 (Cdc27) subunit, wHTH domain"/>
    <property type="match status" value="1"/>
</dbReference>
<evidence type="ECO:0000313" key="6">
    <source>
        <dbReference type="EMBL" id="KAF7506782.1"/>
    </source>
</evidence>
<proteinExistence type="predicted"/>
<feature type="region of interest" description="Disordered" evidence="5">
    <location>
        <begin position="64"/>
        <end position="112"/>
    </location>
</feature>
<dbReference type="GO" id="GO:1904161">
    <property type="term" value="P:DNA synthesis involved in UV-damage excision repair"/>
    <property type="evidence" value="ECO:0007669"/>
    <property type="project" value="TreeGrafter"/>
</dbReference>
<feature type="compositionally biased region" description="Acidic residues" evidence="5">
    <location>
        <begin position="305"/>
        <end position="316"/>
    </location>
</feature>
<evidence type="ECO:0000256" key="5">
    <source>
        <dbReference type="SAM" id="MobiDB-lite"/>
    </source>
</evidence>
<dbReference type="InterPro" id="IPR041913">
    <property type="entry name" value="POLD3_sf"/>
</dbReference>
<keyword evidence="7" id="KW-1185">Reference proteome</keyword>
<protein>
    <recommendedName>
        <fullName evidence="2">DNA polymerase delta subunit 3</fullName>
    </recommendedName>
</protein>
<feature type="compositionally biased region" description="Basic and acidic residues" evidence="5">
    <location>
        <begin position="407"/>
        <end position="416"/>
    </location>
</feature>
<comment type="caution">
    <text evidence="6">The sequence shown here is derived from an EMBL/GenBank/DDBJ whole genome shotgun (WGS) entry which is preliminary data.</text>
</comment>
<dbReference type="AlphaFoldDB" id="A0A8H7AGW7"/>
<dbReference type="GO" id="GO:0003887">
    <property type="term" value="F:DNA-directed DNA polymerase activity"/>
    <property type="evidence" value="ECO:0007669"/>
    <property type="project" value="TreeGrafter"/>
</dbReference>
<feature type="compositionally biased region" description="Basic and acidic residues" evidence="5">
    <location>
        <begin position="334"/>
        <end position="346"/>
    </location>
</feature>
<keyword evidence="3" id="KW-0235">DNA replication</keyword>
<feature type="compositionally biased region" description="Acidic residues" evidence="5">
    <location>
        <begin position="347"/>
        <end position="356"/>
    </location>
</feature>
<feature type="region of interest" description="Disordered" evidence="5">
    <location>
        <begin position="185"/>
        <end position="535"/>
    </location>
</feature>
<gene>
    <name evidence="6" type="ORF">GJ744_011394</name>
</gene>